<dbReference type="InterPro" id="IPR029016">
    <property type="entry name" value="GAF-like_dom_sf"/>
</dbReference>
<reference evidence="7" key="1">
    <citation type="journal article" date="2002" name="Biosci. Biotechnol. Biochem.">
        <title>Isolation and characterization of dibenzofuran-degrading actinomycetes: analysis of multiple extradiol dioxygenase genes in dibenzofuran-degrading Rhodococcus species.</title>
        <authorList>
            <person name="Iida T."/>
            <person name="Mukouzaka Y."/>
            <person name="Nakamura K."/>
            <person name="Yamaguchi I."/>
            <person name="Kudo T."/>
        </authorList>
    </citation>
    <scope>NUCLEOTIDE SEQUENCE</scope>
    <source>
        <strain evidence="7">YK2</strain>
    </source>
</reference>
<accession>Q8L191</accession>
<evidence type="ECO:0000256" key="3">
    <source>
        <dbReference type="ARBA" id="ARBA00023163"/>
    </source>
</evidence>
<feature type="compositionally biased region" description="Low complexity" evidence="4">
    <location>
        <begin position="8"/>
        <end position="21"/>
    </location>
</feature>
<sequence>MTSSTIYSPASAGPRAGSSTRADGDDGLDSSAGKVLALLGAFGRPKAVMGVTELAQIVGLPKSTAHRLLSVMVASGFVNRTGSRYALTDRMFEVGNSVGSNTIRATGLRRRAMPYMTELHASSLDTVHLATLTGTDVLYLEKLFGHFDVRGPTAVGGRRPAYATALGKVMLAFSDDTVRESNLRAPMRRFTPHTTPSAVALEQELFRIHGDGFAFDRGELVPEMHCIAVPI</sequence>
<dbReference type="PROSITE" id="PS51077">
    <property type="entry name" value="HTH_ICLR"/>
    <property type="match status" value="1"/>
</dbReference>
<dbReference type="InterPro" id="IPR005471">
    <property type="entry name" value="Tscrpt_reg_IclR_N"/>
</dbReference>
<evidence type="ECO:0000259" key="5">
    <source>
        <dbReference type="PROSITE" id="PS51077"/>
    </source>
</evidence>
<feature type="domain" description="IclR-ED" evidence="6">
    <location>
        <begin position="90"/>
        <end position="231"/>
    </location>
</feature>
<dbReference type="InterPro" id="IPR036390">
    <property type="entry name" value="WH_DNA-bd_sf"/>
</dbReference>
<evidence type="ECO:0008006" key="8">
    <source>
        <dbReference type="Google" id="ProtNLM"/>
    </source>
</evidence>
<dbReference type="SUPFAM" id="SSF46785">
    <property type="entry name" value="Winged helix' DNA-binding domain"/>
    <property type="match status" value="1"/>
</dbReference>
<feature type="non-terminal residue" evidence="7">
    <location>
        <position position="231"/>
    </location>
</feature>
<evidence type="ECO:0000256" key="4">
    <source>
        <dbReference type="SAM" id="MobiDB-lite"/>
    </source>
</evidence>
<feature type="region of interest" description="Disordered" evidence="4">
    <location>
        <begin position="1"/>
        <end position="26"/>
    </location>
</feature>
<keyword evidence="3" id="KW-0804">Transcription</keyword>
<proteinExistence type="predicted"/>
<dbReference type="InterPro" id="IPR050707">
    <property type="entry name" value="HTH_MetabolicPath_Reg"/>
</dbReference>
<keyword evidence="2" id="KW-0238">DNA-binding</keyword>
<dbReference type="PROSITE" id="PS51078">
    <property type="entry name" value="ICLR_ED"/>
    <property type="match status" value="1"/>
</dbReference>
<dbReference type="Gene3D" id="3.30.450.40">
    <property type="match status" value="1"/>
</dbReference>
<organism evidence="7">
    <name type="scientific">Rhodococcus sp. YK2</name>
    <dbReference type="NCBI Taxonomy" id="169536"/>
    <lineage>
        <taxon>Bacteria</taxon>
        <taxon>Bacillati</taxon>
        <taxon>Actinomycetota</taxon>
        <taxon>Actinomycetes</taxon>
        <taxon>Mycobacteriales</taxon>
        <taxon>Nocardiaceae</taxon>
        <taxon>Rhodococcus</taxon>
    </lineage>
</organism>
<dbReference type="InterPro" id="IPR014757">
    <property type="entry name" value="Tscrpt_reg_IclR_C"/>
</dbReference>
<dbReference type="PANTHER" id="PTHR30136">
    <property type="entry name" value="HELIX-TURN-HELIX TRANSCRIPTIONAL REGULATOR, ICLR FAMILY"/>
    <property type="match status" value="1"/>
</dbReference>
<dbReference type="PANTHER" id="PTHR30136:SF24">
    <property type="entry name" value="HTH-TYPE TRANSCRIPTIONAL REPRESSOR ALLR"/>
    <property type="match status" value="1"/>
</dbReference>
<dbReference type="Pfam" id="PF09339">
    <property type="entry name" value="HTH_IclR"/>
    <property type="match status" value="1"/>
</dbReference>
<dbReference type="GO" id="GO:0003677">
    <property type="term" value="F:DNA binding"/>
    <property type="evidence" value="ECO:0007669"/>
    <property type="project" value="UniProtKB-KW"/>
</dbReference>
<dbReference type="SMART" id="SM00346">
    <property type="entry name" value="HTH_ICLR"/>
    <property type="match status" value="1"/>
</dbReference>
<dbReference type="GO" id="GO:0003700">
    <property type="term" value="F:DNA-binding transcription factor activity"/>
    <property type="evidence" value="ECO:0007669"/>
    <property type="project" value="TreeGrafter"/>
</dbReference>
<feature type="domain" description="HTH iclR-type" evidence="5">
    <location>
        <begin position="29"/>
        <end position="96"/>
    </location>
</feature>
<evidence type="ECO:0000313" key="7">
    <source>
        <dbReference type="EMBL" id="BAC00791.1"/>
    </source>
</evidence>
<dbReference type="Pfam" id="PF01614">
    <property type="entry name" value="IclR_C"/>
    <property type="match status" value="1"/>
</dbReference>
<dbReference type="GO" id="GO:0045892">
    <property type="term" value="P:negative regulation of DNA-templated transcription"/>
    <property type="evidence" value="ECO:0007669"/>
    <property type="project" value="TreeGrafter"/>
</dbReference>
<name>Q8L191_9NOCA</name>
<keyword evidence="1" id="KW-0805">Transcription regulation</keyword>
<dbReference type="SUPFAM" id="SSF55781">
    <property type="entry name" value="GAF domain-like"/>
    <property type="match status" value="1"/>
</dbReference>
<dbReference type="Gene3D" id="1.10.10.10">
    <property type="entry name" value="Winged helix-like DNA-binding domain superfamily/Winged helix DNA-binding domain"/>
    <property type="match status" value="1"/>
</dbReference>
<evidence type="ECO:0000256" key="1">
    <source>
        <dbReference type="ARBA" id="ARBA00023015"/>
    </source>
</evidence>
<evidence type="ECO:0000256" key="2">
    <source>
        <dbReference type="ARBA" id="ARBA00023125"/>
    </source>
</evidence>
<protein>
    <recommendedName>
        <fullName evidence="8">IclR family transcriptional regulator</fullName>
    </recommendedName>
</protein>
<dbReference type="AlphaFoldDB" id="Q8L191"/>
<dbReference type="InterPro" id="IPR036388">
    <property type="entry name" value="WH-like_DNA-bd_sf"/>
</dbReference>
<dbReference type="EMBL" id="AB070454">
    <property type="protein sequence ID" value="BAC00791.1"/>
    <property type="molecule type" value="Genomic_DNA"/>
</dbReference>
<evidence type="ECO:0000259" key="6">
    <source>
        <dbReference type="PROSITE" id="PS51078"/>
    </source>
</evidence>